<dbReference type="AlphaFoldDB" id="A0A6A4FTI2"/>
<comment type="caution">
    <text evidence="2">The sequence shown here is derived from an EMBL/GenBank/DDBJ whole genome shotgun (WGS) entry which is preliminary data.</text>
</comment>
<evidence type="ECO:0000256" key="1">
    <source>
        <dbReference type="SAM" id="MobiDB-lite"/>
    </source>
</evidence>
<keyword evidence="3" id="KW-1185">Reference proteome</keyword>
<proteinExistence type="predicted"/>
<evidence type="ECO:0000313" key="3">
    <source>
        <dbReference type="Proteomes" id="UP000434957"/>
    </source>
</evidence>
<gene>
    <name evidence="2" type="ORF">PR003_g9041</name>
</gene>
<feature type="compositionally biased region" description="Polar residues" evidence="1">
    <location>
        <begin position="1"/>
        <end position="18"/>
    </location>
</feature>
<accession>A0A6A4FTI2</accession>
<sequence>MVQDTNQAKADAMETQNLAESACVRPAAAEAAATRSEQG</sequence>
<reference evidence="2 3" key="1">
    <citation type="submission" date="2018-08" db="EMBL/GenBank/DDBJ databases">
        <title>Genomic investigation of the strawberry pathogen Phytophthora fragariae indicates pathogenicity is determined by transcriptional variation in three key races.</title>
        <authorList>
            <person name="Adams T.M."/>
            <person name="Armitage A.D."/>
            <person name="Sobczyk M.K."/>
            <person name="Bates H.J."/>
            <person name="Dunwell J.M."/>
            <person name="Nellist C.F."/>
            <person name="Harrison R.J."/>
        </authorList>
    </citation>
    <scope>NUCLEOTIDE SEQUENCE [LARGE SCALE GENOMIC DNA]</scope>
    <source>
        <strain evidence="2 3">SCRP333</strain>
    </source>
</reference>
<dbReference type="EMBL" id="QXFT01000462">
    <property type="protein sequence ID" value="KAE9343323.1"/>
    <property type="molecule type" value="Genomic_DNA"/>
</dbReference>
<organism evidence="2 3">
    <name type="scientific">Phytophthora rubi</name>
    <dbReference type="NCBI Taxonomy" id="129364"/>
    <lineage>
        <taxon>Eukaryota</taxon>
        <taxon>Sar</taxon>
        <taxon>Stramenopiles</taxon>
        <taxon>Oomycota</taxon>
        <taxon>Peronosporomycetes</taxon>
        <taxon>Peronosporales</taxon>
        <taxon>Peronosporaceae</taxon>
        <taxon>Phytophthora</taxon>
    </lineage>
</organism>
<name>A0A6A4FTI2_9STRA</name>
<dbReference type="Proteomes" id="UP000434957">
    <property type="component" value="Unassembled WGS sequence"/>
</dbReference>
<protein>
    <submittedName>
        <fullName evidence="2">Uncharacterized protein</fullName>
    </submittedName>
</protein>
<feature type="region of interest" description="Disordered" evidence="1">
    <location>
        <begin position="1"/>
        <end position="20"/>
    </location>
</feature>
<evidence type="ECO:0000313" key="2">
    <source>
        <dbReference type="EMBL" id="KAE9343323.1"/>
    </source>
</evidence>